<sequence length="91" mass="10548">MTRFNEAQMNGNYAFNDALTASQRMGRSLRRPPQLPQKPRLTPKCYLFAYLCEQSLLPGLSRRAGYAILICTKWPRDTENILKLPEEQPYV</sequence>
<dbReference type="EMBL" id="UYRX01000044">
    <property type="protein sequence ID" value="VDK71056.1"/>
    <property type="molecule type" value="Genomic_DNA"/>
</dbReference>
<reference evidence="1 2" key="1">
    <citation type="submission" date="2018-08" db="EMBL/GenBank/DDBJ databases">
        <authorList>
            <person name="Laetsch R D."/>
            <person name="Stevens L."/>
            <person name="Kumar S."/>
            <person name="Blaxter L. M."/>
        </authorList>
    </citation>
    <scope>NUCLEOTIDE SEQUENCE [LARGE SCALE GENOMIC DNA]</scope>
</reference>
<organism evidence="1 2">
    <name type="scientific">Litomosoides sigmodontis</name>
    <name type="common">Filarial nematode worm</name>
    <dbReference type="NCBI Taxonomy" id="42156"/>
    <lineage>
        <taxon>Eukaryota</taxon>
        <taxon>Metazoa</taxon>
        <taxon>Ecdysozoa</taxon>
        <taxon>Nematoda</taxon>
        <taxon>Chromadorea</taxon>
        <taxon>Rhabditida</taxon>
        <taxon>Spirurina</taxon>
        <taxon>Spiruromorpha</taxon>
        <taxon>Filarioidea</taxon>
        <taxon>Onchocercidae</taxon>
        <taxon>Litomosoides</taxon>
    </lineage>
</organism>
<evidence type="ECO:0000313" key="1">
    <source>
        <dbReference type="EMBL" id="VDK71056.1"/>
    </source>
</evidence>
<gene>
    <name evidence="1" type="ORF">NLS_LOCUS1294</name>
</gene>
<dbReference type="AlphaFoldDB" id="A0A3P6S9C7"/>
<protein>
    <submittedName>
        <fullName evidence="1">Uncharacterized protein</fullName>
    </submittedName>
</protein>
<name>A0A3P6S9C7_LITSI</name>
<keyword evidence="2" id="KW-1185">Reference proteome</keyword>
<proteinExistence type="predicted"/>
<evidence type="ECO:0000313" key="2">
    <source>
        <dbReference type="Proteomes" id="UP000277928"/>
    </source>
</evidence>
<accession>A0A3P6S9C7</accession>
<dbReference type="Proteomes" id="UP000277928">
    <property type="component" value="Unassembled WGS sequence"/>
</dbReference>